<evidence type="ECO:0000313" key="3">
    <source>
        <dbReference type="Proteomes" id="UP000677436"/>
    </source>
</evidence>
<name>A0A8D5UI66_9BACL</name>
<proteinExistence type="inferred from homology"/>
<dbReference type="PANTHER" id="PTHR18964:SF149">
    <property type="entry name" value="BIFUNCTIONAL UDP-N-ACETYLGLUCOSAMINE 2-EPIMERASE_N-ACETYLMANNOSAMINE KINASE"/>
    <property type="match status" value="1"/>
</dbReference>
<organism evidence="2 3">
    <name type="scientific">Polycladomyces abyssicola</name>
    <dbReference type="NCBI Taxonomy" id="1125966"/>
    <lineage>
        <taxon>Bacteria</taxon>
        <taxon>Bacillati</taxon>
        <taxon>Bacillota</taxon>
        <taxon>Bacilli</taxon>
        <taxon>Bacillales</taxon>
        <taxon>Thermoactinomycetaceae</taxon>
        <taxon>Polycladomyces</taxon>
    </lineage>
</organism>
<dbReference type="Pfam" id="PF00480">
    <property type="entry name" value="ROK"/>
    <property type="match status" value="1"/>
</dbReference>
<dbReference type="InterPro" id="IPR049874">
    <property type="entry name" value="ROK_cs"/>
</dbReference>
<dbReference type="InterPro" id="IPR000600">
    <property type="entry name" value="ROK"/>
</dbReference>
<dbReference type="EMBL" id="AP024601">
    <property type="protein sequence ID" value="BCU82553.1"/>
    <property type="molecule type" value="Genomic_DNA"/>
</dbReference>
<evidence type="ECO:0000256" key="1">
    <source>
        <dbReference type="ARBA" id="ARBA00006479"/>
    </source>
</evidence>
<dbReference type="PANTHER" id="PTHR18964">
    <property type="entry name" value="ROK (REPRESSOR, ORF, KINASE) FAMILY"/>
    <property type="match status" value="1"/>
</dbReference>
<dbReference type="InterPro" id="IPR043129">
    <property type="entry name" value="ATPase_NBD"/>
</dbReference>
<dbReference type="Proteomes" id="UP000677436">
    <property type="component" value="Chromosome"/>
</dbReference>
<gene>
    <name evidence="2" type="ORF">JIR001_23360</name>
</gene>
<dbReference type="AlphaFoldDB" id="A0A8D5UI66"/>
<sequence>MESVWLGIDVGGTNVVMALGDGDGNLFAKKRIPTLAADGAARVLKRIIDAVEAMLAETGTPASRLGGIGLGVPGLVDAKRGVVRLAVNLNWRQVAVSEVFRSHFGVPVHVDNDVRAATLGEYQFGAGKGFRHFLCLTLGTGIGSGMLLDGRIYAGATGGSGEIGHMVVDPDGIPCTCGNRGCLETIASGPSLVRFVRERMADGVAVNLDDDELTVERIGSAFDAQNALAREAIQRAGKYLGFALANAVNLLNVERVIIGGGVSLLGDRLFGFIRSEFQRFVLQGVGNGVEIVPAALGDEAGVVGALVLARQTTGFPSDTPATM</sequence>
<evidence type="ECO:0000313" key="2">
    <source>
        <dbReference type="EMBL" id="BCU82553.1"/>
    </source>
</evidence>
<dbReference type="KEGG" id="pabs:JIR001_23360"/>
<comment type="similarity">
    <text evidence="1">Belongs to the ROK (NagC/XylR) family.</text>
</comment>
<keyword evidence="3" id="KW-1185">Reference proteome</keyword>
<dbReference type="Gene3D" id="3.30.420.40">
    <property type="match status" value="2"/>
</dbReference>
<reference evidence="2" key="1">
    <citation type="journal article" date="2013" name="Int. J. Syst. Evol. Microbiol.">
        <title>Polycladomyces abyssicola gen. nov., sp. nov., a thermophilic filamentous bacterium isolated from hemipelagic sediment.</title>
        <authorList>
            <person name="Tsubouchi T."/>
            <person name="Shimane Y."/>
            <person name="Mori K."/>
            <person name="Usui K."/>
            <person name="Hiraki T."/>
            <person name="Tame A."/>
            <person name="Uematsu K."/>
            <person name="Maruyama T."/>
            <person name="Hatada Y."/>
        </authorList>
    </citation>
    <scope>NUCLEOTIDE SEQUENCE</scope>
    <source>
        <strain evidence="2">JIR-001</strain>
    </source>
</reference>
<accession>A0A8D5UI66</accession>
<protein>
    <submittedName>
        <fullName evidence="2">Glucokinase</fullName>
    </submittedName>
</protein>
<dbReference type="RefSeq" id="WP_212772879.1">
    <property type="nucleotide sequence ID" value="NZ_AP024601.1"/>
</dbReference>
<dbReference type="PROSITE" id="PS01125">
    <property type="entry name" value="ROK"/>
    <property type="match status" value="1"/>
</dbReference>
<reference evidence="2" key="2">
    <citation type="journal article" date="2021" name="Microbiol. Resour. Announc.">
        <title>Complete Genome Sequence of Polycladomyces abyssicola JIR-001T, Isolated from Hemipelagic Sediment in Deep Seawater.</title>
        <authorList>
            <person name="Tsubouchi T."/>
            <person name="Kaneko Y."/>
        </authorList>
    </citation>
    <scope>NUCLEOTIDE SEQUENCE</scope>
    <source>
        <strain evidence="2">JIR-001</strain>
    </source>
</reference>
<dbReference type="SUPFAM" id="SSF53067">
    <property type="entry name" value="Actin-like ATPase domain"/>
    <property type="match status" value="1"/>
</dbReference>